<evidence type="ECO:0000313" key="6">
    <source>
        <dbReference type="Proteomes" id="UP001153461"/>
    </source>
</evidence>
<feature type="repeat" description="ANK" evidence="3">
    <location>
        <begin position="223"/>
        <end position="255"/>
    </location>
</feature>
<accession>A0A9W4HHF5</accession>
<name>A0A9W4HHF5_PENNA</name>
<dbReference type="EMBL" id="CAJVNV010000095">
    <property type="protein sequence ID" value="CAG8036238.1"/>
    <property type="molecule type" value="Genomic_DNA"/>
</dbReference>
<keyword evidence="1" id="KW-0677">Repeat</keyword>
<gene>
    <name evidence="5" type="ORF">PNAL_LOCUS2875</name>
</gene>
<dbReference type="Gene3D" id="1.25.40.20">
    <property type="entry name" value="Ankyrin repeat-containing domain"/>
    <property type="match status" value="1"/>
</dbReference>
<organism evidence="5 6">
    <name type="scientific">Penicillium nalgiovense</name>
    <dbReference type="NCBI Taxonomy" id="60175"/>
    <lineage>
        <taxon>Eukaryota</taxon>
        <taxon>Fungi</taxon>
        <taxon>Dikarya</taxon>
        <taxon>Ascomycota</taxon>
        <taxon>Pezizomycotina</taxon>
        <taxon>Eurotiomycetes</taxon>
        <taxon>Eurotiomycetidae</taxon>
        <taxon>Eurotiales</taxon>
        <taxon>Aspergillaceae</taxon>
        <taxon>Penicillium</taxon>
    </lineage>
</organism>
<feature type="repeat" description="ANK" evidence="3">
    <location>
        <begin position="258"/>
        <end position="289"/>
    </location>
</feature>
<reference evidence="5" key="1">
    <citation type="submission" date="2021-07" db="EMBL/GenBank/DDBJ databases">
        <authorList>
            <person name="Branca A.L. A."/>
        </authorList>
    </citation>
    <scope>NUCLEOTIDE SEQUENCE</scope>
</reference>
<proteinExistence type="predicted"/>
<feature type="region of interest" description="Disordered" evidence="4">
    <location>
        <begin position="1"/>
        <end position="38"/>
    </location>
</feature>
<comment type="caution">
    <text evidence="5">The sequence shown here is derived from an EMBL/GenBank/DDBJ whole genome shotgun (WGS) entry which is preliminary data.</text>
</comment>
<dbReference type="PRINTS" id="PR01415">
    <property type="entry name" value="ANKYRIN"/>
</dbReference>
<dbReference type="InterPro" id="IPR036770">
    <property type="entry name" value="Ankyrin_rpt-contain_sf"/>
</dbReference>
<evidence type="ECO:0008006" key="7">
    <source>
        <dbReference type="Google" id="ProtNLM"/>
    </source>
</evidence>
<dbReference type="OrthoDB" id="2603at2759"/>
<dbReference type="Proteomes" id="UP001153461">
    <property type="component" value="Unassembled WGS sequence"/>
</dbReference>
<dbReference type="PANTHER" id="PTHR24198:SF165">
    <property type="entry name" value="ANKYRIN REPEAT-CONTAINING PROTEIN-RELATED"/>
    <property type="match status" value="1"/>
</dbReference>
<dbReference type="Pfam" id="PF12796">
    <property type="entry name" value="Ank_2"/>
    <property type="match status" value="1"/>
</dbReference>
<dbReference type="SUPFAM" id="SSF48403">
    <property type="entry name" value="Ankyrin repeat"/>
    <property type="match status" value="1"/>
</dbReference>
<sequence length="289" mass="32017">MHHPRGKITKEPHPSVQDLTEEQRRAKNRESQRNYRESVKHRLRQYEYLLQNTNIQEELRVTEQNKSLNVGGSHAEGPNVLTTRDLLPSPCGIPPDVTVTPPKPHISPPNNNAYFPLELEMGSEFTPWGYNLPFSVTGHGPPKTHQRVRVKSTKLLDHLLTLPKDSVSDNSTDRTELVESSLSVRKQSLSGSSLLHQAVLLDNGKLISTLLKHGADVQAQDKNGQTPLHYAALAGHVESGSMLLSNGADRTISSTDKDGLTPIHLAVQNQKASFVKLLIEYGADANSRF</sequence>
<evidence type="ECO:0000313" key="5">
    <source>
        <dbReference type="EMBL" id="CAG8036238.1"/>
    </source>
</evidence>
<feature type="repeat" description="ANK" evidence="3">
    <location>
        <begin position="190"/>
        <end position="222"/>
    </location>
</feature>
<evidence type="ECO:0000256" key="1">
    <source>
        <dbReference type="ARBA" id="ARBA00022737"/>
    </source>
</evidence>
<dbReference type="SMART" id="SM00248">
    <property type="entry name" value="ANK"/>
    <property type="match status" value="3"/>
</dbReference>
<dbReference type="InterPro" id="IPR002110">
    <property type="entry name" value="Ankyrin_rpt"/>
</dbReference>
<dbReference type="PROSITE" id="PS50297">
    <property type="entry name" value="ANK_REP_REGION"/>
    <property type="match status" value="3"/>
</dbReference>
<dbReference type="CDD" id="cd14686">
    <property type="entry name" value="bZIP"/>
    <property type="match status" value="1"/>
</dbReference>
<evidence type="ECO:0000256" key="4">
    <source>
        <dbReference type="SAM" id="MobiDB-lite"/>
    </source>
</evidence>
<evidence type="ECO:0000256" key="3">
    <source>
        <dbReference type="PROSITE-ProRule" id="PRU00023"/>
    </source>
</evidence>
<dbReference type="PROSITE" id="PS50088">
    <property type="entry name" value="ANK_REPEAT"/>
    <property type="match status" value="3"/>
</dbReference>
<dbReference type="AlphaFoldDB" id="A0A9W4HHF5"/>
<protein>
    <recommendedName>
        <fullName evidence="7">BZIP domain-containing protein</fullName>
    </recommendedName>
</protein>
<keyword evidence="2 3" id="KW-0040">ANK repeat</keyword>
<dbReference type="PANTHER" id="PTHR24198">
    <property type="entry name" value="ANKYRIN REPEAT AND PROTEIN KINASE DOMAIN-CONTAINING PROTEIN"/>
    <property type="match status" value="1"/>
</dbReference>
<feature type="compositionally biased region" description="Basic and acidic residues" evidence="4">
    <location>
        <begin position="21"/>
        <end position="38"/>
    </location>
</feature>
<evidence type="ECO:0000256" key="2">
    <source>
        <dbReference type="ARBA" id="ARBA00023043"/>
    </source>
</evidence>